<dbReference type="SMART" id="SM00220">
    <property type="entry name" value="S_TKc"/>
    <property type="match status" value="1"/>
</dbReference>
<dbReference type="Proteomes" id="UP001346149">
    <property type="component" value="Unassembled WGS sequence"/>
</dbReference>
<keyword evidence="2 18" id="KW-0723">Serine/threonine-protein kinase</keyword>
<comment type="caution">
    <text evidence="19">Lacks conserved residue(s) required for the propagation of feature annotation.</text>
</comment>
<dbReference type="InterPro" id="IPR003609">
    <property type="entry name" value="Pan_app"/>
</dbReference>
<evidence type="ECO:0000256" key="7">
    <source>
        <dbReference type="ARBA" id="ARBA00022734"/>
    </source>
</evidence>
<dbReference type="InterPro" id="IPR001480">
    <property type="entry name" value="Bulb-type_lectin_dom"/>
</dbReference>
<keyword evidence="3 19" id="KW-0245">EGF-like domain</keyword>
<dbReference type="CDD" id="cd14066">
    <property type="entry name" value="STKc_IRAK"/>
    <property type="match status" value="1"/>
</dbReference>
<dbReference type="SUPFAM" id="SSF51110">
    <property type="entry name" value="alpha-D-mannose-specific plant lectins"/>
    <property type="match status" value="2"/>
</dbReference>
<accession>A0AAN7L0I2</accession>
<dbReference type="FunFam" id="1.10.510.10:FF:000237">
    <property type="entry name" value="G-type lectin S-receptor-like serine/threonine-protein kinase"/>
    <property type="match status" value="1"/>
</dbReference>
<keyword evidence="8 18" id="KW-0547">Nucleotide-binding</keyword>
<dbReference type="PROSITE" id="PS50011">
    <property type="entry name" value="PROTEIN_KINASE_DOM"/>
    <property type="match status" value="1"/>
</dbReference>
<evidence type="ECO:0000256" key="12">
    <source>
        <dbReference type="ARBA" id="ARBA00023136"/>
    </source>
</evidence>
<feature type="signal peptide" evidence="22">
    <location>
        <begin position="1"/>
        <end position="36"/>
    </location>
</feature>
<dbReference type="InterPro" id="IPR036426">
    <property type="entry name" value="Bulb-type_lectin_dom_sf"/>
</dbReference>
<dbReference type="PANTHER" id="PTHR47976:SF7">
    <property type="entry name" value="RECEPTOR-LIKE SERINE_THREONINE-PROTEIN KINASE"/>
    <property type="match status" value="1"/>
</dbReference>
<evidence type="ECO:0000256" key="10">
    <source>
        <dbReference type="ARBA" id="ARBA00022840"/>
    </source>
</evidence>
<dbReference type="InterPro" id="IPR024171">
    <property type="entry name" value="SRK-like_kinase"/>
</dbReference>
<dbReference type="PROSITE" id="PS00108">
    <property type="entry name" value="PROTEIN_KINASE_ST"/>
    <property type="match status" value="1"/>
</dbReference>
<dbReference type="FunFam" id="3.30.200.20:FF:000059">
    <property type="entry name" value="S-receptor-like serine/threonine-protein kinase"/>
    <property type="match status" value="1"/>
</dbReference>
<evidence type="ECO:0000256" key="18">
    <source>
        <dbReference type="PIRNR" id="PIRNR000641"/>
    </source>
</evidence>
<keyword evidence="28" id="KW-1185">Reference proteome</keyword>
<feature type="binding site" evidence="20">
    <location>
        <position position="539"/>
    </location>
    <ligand>
        <name>ATP</name>
        <dbReference type="ChEBI" id="CHEBI:30616"/>
    </ligand>
</feature>
<evidence type="ECO:0000313" key="28">
    <source>
        <dbReference type="Proteomes" id="UP001346149"/>
    </source>
</evidence>
<sequence>MGKRPKANISGISLMAAVSLLLLSLNIAFLLQSVVSQRNSTIFPGSSISPATPNSSYWLSPSGIYAFGFIPRGSDGYSVGIFVAGIPPKTVVWMANRDDPPVPANSTLSLSASGGLLLQSTQSKGIAIPGQTTVSASMLDSGNFVLYNSQQNIIWQSFDRPTDTILEGQHLSAGQELYSGASDKNPSTGIFRIKMQDDGNLVMYPINTPDSATYAYWASNTGGKGNTVKLNLADNGLLYLMNGTGQYLTNITKEGHAVSNILYRARFDPDGIFRLYSYNITKKGDWSTVYASTNDRCNPKGVCGLNAFCINNDQIPDCQCLPGFDFVRVDNKTSDCERSFTAPSCKAADKPSDYNISVVNNIALEDISYAVVTLENSDECEKECMQDCNCEAATYEGRSCVKQRFPIRYSRRDLNSPKILFVKVGQEVMSNAGEPVRPEGGRKEKIRVDVLVISLALTGLTAAAIIICSIFFYNNRRVWLYKTVPADGSGRIIDDVAPRLFTYDEMAEITGDFHEEIGRGAFGVVYKGTMQNGQEVAVKRLDGVSVDGEREFQNEIKTIGRTHHRNLVRLLGFSLDRSNRLLVYEYMSNGSLANLLFASEKVLFWEDKMRIVRNVARGLLYLHEECETQIIHCDIKPANILIDENRCAKISDFGLSKLLKPNQTNTFTNIRGTRGYVAPEWHKNLPVTTKVDVYSFGVVLLEIICSRRNMDQSLPEEEIILEQWVYDCFQAGELQRLIVEGDGVERRQLERMVKVAIWCTLEEPSLRPNMRKVLLMLEGTVEISDPPSPTSFISCI</sequence>
<dbReference type="InterPro" id="IPR000719">
    <property type="entry name" value="Prot_kinase_dom"/>
</dbReference>
<dbReference type="PROSITE" id="PS50026">
    <property type="entry name" value="EGF_3"/>
    <property type="match status" value="1"/>
</dbReference>
<keyword evidence="15" id="KW-0325">Glycoprotein</keyword>
<comment type="similarity">
    <text evidence="18">Belongs to the protein kinase superfamily. Ser/Thr protein kinase family.</text>
</comment>
<dbReference type="PROSITE" id="PS50927">
    <property type="entry name" value="BULB_LECTIN"/>
    <property type="match status" value="2"/>
</dbReference>
<evidence type="ECO:0000256" key="17">
    <source>
        <dbReference type="ARBA" id="ARBA00048679"/>
    </source>
</evidence>
<reference evidence="27 28" key="1">
    <citation type="journal article" date="2023" name="Hortic Res">
        <title>Pangenome of water caltrop reveals structural variations and asymmetric subgenome divergence after allopolyploidization.</title>
        <authorList>
            <person name="Zhang X."/>
            <person name="Chen Y."/>
            <person name="Wang L."/>
            <person name="Yuan Y."/>
            <person name="Fang M."/>
            <person name="Shi L."/>
            <person name="Lu R."/>
            <person name="Comes H.P."/>
            <person name="Ma Y."/>
            <person name="Chen Y."/>
            <person name="Huang G."/>
            <person name="Zhou Y."/>
            <person name="Zheng Z."/>
            <person name="Qiu Y."/>
        </authorList>
    </citation>
    <scope>NUCLEOTIDE SEQUENCE [LARGE SCALE GENOMIC DNA]</scope>
    <source>
        <strain evidence="27">F231</strain>
    </source>
</reference>
<feature type="domain" description="Apple" evidence="26">
    <location>
        <begin position="345"/>
        <end position="413"/>
    </location>
</feature>
<evidence type="ECO:0000259" key="25">
    <source>
        <dbReference type="PROSITE" id="PS50927"/>
    </source>
</evidence>
<dbReference type="PROSITE" id="PS00107">
    <property type="entry name" value="PROTEIN_KINASE_ATP"/>
    <property type="match status" value="1"/>
</dbReference>
<dbReference type="InterPro" id="IPR017441">
    <property type="entry name" value="Protein_kinase_ATP_BS"/>
</dbReference>
<feature type="transmembrane region" description="Helical" evidence="21">
    <location>
        <begin position="450"/>
        <end position="473"/>
    </location>
</feature>
<dbReference type="Gene3D" id="3.30.200.20">
    <property type="entry name" value="Phosphorylase Kinase, domain 1"/>
    <property type="match status" value="1"/>
</dbReference>
<evidence type="ECO:0000256" key="11">
    <source>
        <dbReference type="ARBA" id="ARBA00022989"/>
    </source>
</evidence>
<dbReference type="Gene3D" id="1.10.510.10">
    <property type="entry name" value="Transferase(Phosphotransferase) domain 1"/>
    <property type="match status" value="1"/>
</dbReference>
<name>A0AAN7L0I2_TRANT</name>
<dbReference type="Gene3D" id="2.90.10.10">
    <property type="entry name" value="Bulb-type lectin domain"/>
    <property type="match status" value="2"/>
</dbReference>
<dbReference type="GO" id="GO:0048544">
    <property type="term" value="P:recognition of pollen"/>
    <property type="evidence" value="ECO:0007669"/>
    <property type="project" value="InterPro"/>
</dbReference>
<dbReference type="GO" id="GO:0016020">
    <property type="term" value="C:membrane"/>
    <property type="evidence" value="ECO:0007669"/>
    <property type="project" value="UniProtKB-SubCell"/>
</dbReference>
<dbReference type="FunFam" id="2.90.10.10:FF:000026">
    <property type="entry name" value="Serine/threonine-protein kinase"/>
    <property type="match status" value="1"/>
</dbReference>
<organism evidence="27 28">
    <name type="scientific">Trapa natans</name>
    <name type="common">Water chestnut</name>
    <dbReference type="NCBI Taxonomy" id="22666"/>
    <lineage>
        <taxon>Eukaryota</taxon>
        <taxon>Viridiplantae</taxon>
        <taxon>Streptophyta</taxon>
        <taxon>Embryophyta</taxon>
        <taxon>Tracheophyta</taxon>
        <taxon>Spermatophyta</taxon>
        <taxon>Magnoliopsida</taxon>
        <taxon>eudicotyledons</taxon>
        <taxon>Gunneridae</taxon>
        <taxon>Pentapetalae</taxon>
        <taxon>rosids</taxon>
        <taxon>malvids</taxon>
        <taxon>Myrtales</taxon>
        <taxon>Lythraceae</taxon>
        <taxon>Trapa</taxon>
    </lineage>
</organism>
<comment type="caution">
    <text evidence="27">The sequence shown here is derived from an EMBL/GenBank/DDBJ whole genome shotgun (WGS) entry which is preliminary data.</text>
</comment>
<dbReference type="EMBL" id="JAXQNO010000019">
    <property type="protein sequence ID" value="KAK4774989.1"/>
    <property type="molecule type" value="Genomic_DNA"/>
</dbReference>
<dbReference type="PROSITE" id="PS50948">
    <property type="entry name" value="PAN"/>
    <property type="match status" value="1"/>
</dbReference>
<dbReference type="InterPro" id="IPR051343">
    <property type="entry name" value="G-type_lectin_kinases/EP1-like"/>
</dbReference>
<evidence type="ECO:0000256" key="8">
    <source>
        <dbReference type="ARBA" id="ARBA00022741"/>
    </source>
</evidence>
<dbReference type="SMART" id="SM00108">
    <property type="entry name" value="B_lectin"/>
    <property type="match status" value="2"/>
</dbReference>
<feature type="domain" description="EGF-like" evidence="24">
    <location>
        <begin position="293"/>
        <end position="330"/>
    </location>
</feature>
<dbReference type="GO" id="GO:0030246">
    <property type="term" value="F:carbohydrate binding"/>
    <property type="evidence" value="ECO:0007669"/>
    <property type="project" value="UniProtKB-KW"/>
</dbReference>
<dbReference type="Pfam" id="PF00069">
    <property type="entry name" value="Pkinase"/>
    <property type="match status" value="1"/>
</dbReference>
<proteinExistence type="inferred from homology"/>
<gene>
    <name evidence="27" type="ORF">SAY86_009924</name>
</gene>
<keyword evidence="5 21" id="KW-0812">Transmembrane</keyword>
<dbReference type="AlphaFoldDB" id="A0AAN7L0I2"/>
<evidence type="ECO:0000256" key="9">
    <source>
        <dbReference type="ARBA" id="ARBA00022777"/>
    </source>
</evidence>
<keyword evidence="7" id="KW-0430">Lectin</keyword>
<evidence type="ECO:0000256" key="15">
    <source>
        <dbReference type="ARBA" id="ARBA00023180"/>
    </source>
</evidence>
<keyword evidence="11 21" id="KW-1133">Transmembrane helix</keyword>
<evidence type="ECO:0000256" key="4">
    <source>
        <dbReference type="ARBA" id="ARBA00022679"/>
    </source>
</evidence>
<dbReference type="InterPro" id="IPR000742">
    <property type="entry name" value="EGF"/>
</dbReference>
<dbReference type="GO" id="GO:0005524">
    <property type="term" value="F:ATP binding"/>
    <property type="evidence" value="ECO:0007669"/>
    <property type="project" value="UniProtKB-UniRule"/>
</dbReference>
<keyword evidence="10 18" id="KW-0067">ATP-binding</keyword>
<dbReference type="PIRSF" id="PIRSF000641">
    <property type="entry name" value="SRK"/>
    <property type="match status" value="1"/>
</dbReference>
<dbReference type="EC" id="2.7.11.1" evidence="18"/>
<evidence type="ECO:0000256" key="5">
    <source>
        <dbReference type="ARBA" id="ARBA00022692"/>
    </source>
</evidence>
<keyword evidence="6 22" id="KW-0732">Signal</keyword>
<evidence type="ECO:0000256" key="20">
    <source>
        <dbReference type="PROSITE-ProRule" id="PRU10141"/>
    </source>
</evidence>
<dbReference type="SUPFAM" id="SSF56112">
    <property type="entry name" value="Protein kinase-like (PK-like)"/>
    <property type="match status" value="1"/>
</dbReference>
<evidence type="ECO:0000259" key="24">
    <source>
        <dbReference type="PROSITE" id="PS50026"/>
    </source>
</evidence>
<evidence type="ECO:0000256" key="21">
    <source>
        <dbReference type="SAM" id="Phobius"/>
    </source>
</evidence>
<comment type="subcellular location">
    <subcellularLocation>
        <location evidence="1">Membrane</location>
        <topology evidence="1">Single-pass type I membrane protein</topology>
    </subcellularLocation>
</comment>
<evidence type="ECO:0000256" key="1">
    <source>
        <dbReference type="ARBA" id="ARBA00004479"/>
    </source>
</evidence>
<dbReference type="InterPro" id="IPR011009">
    <property type="entry name" value="Kinase-like_dom_sf"/>
</dbReference>
<evidence type="ECO:0000256" key="3">
    <source>
        <dbReference type="ARBA" id="ARBA00022536"/>
    </source>
</evidence>
<keyword evidence="9 18" id="KW-0418">Kinase</keyword>
<keyword evidence="4 18" id="KW-0808">Transferase</keyword>
<dbReference type="CDD" id="cd00053">
    <property type="entry name" value="EGF"/>
    <property type="match status" value="1"/>
</dbReference>
<evidence type="ECO:0000259" key="26">
    <source>
        <dbReference type="PROSITE" id="PS50948"/>
    </source>
</evidence>
<dbReference type="GO" id="GO:0004674">
    <property type="term" value="F:protein serine/threonine kinase activity"/>
    <property type="evidence" value="ECO:0007669"/>
    <property type="project" value="UniProtKB-KW"/>
</dbReference>
<dbReference type="InterPro" id="IPR000858">
    <property type="entry name" value="S_locus_glycoprot_dom"/>
</dbReference>
<dbReference type="PANTHER" id="PTHR47976">
    <property type="entry name" value="G-TYPE LECTIN S-RECEPTOR-LIKE SERINE/THREONINE-PROTEIN KINASE SD2-5"/>
    <property type="match status" value="1"/>
</dbReference>
<feature type="domain" description="Protein kinase" evidence="23">
    <location>
        <begin position="511"/>
        <end position="781"/>
    </location>
</feature>
<evidence type="ECO:0000259" key="23">
    <source>
        <dbReference type="PROSITE" id="PS50011"/>
    </source>
</evidence>
<comment type="catalytic activity">
    <reaction evidence="16 18">
        <text>L-threonyl-[protein] + ATP = O-phospho-L-threonyl-[protein] + ADP + H(+)</text>
        <dbReference type="Rhea" id="RHEA:46608"/>
        <dbReference type="Rhea" id="RHEA-COMP:11060"/>
        <dbReference type="Rhea" id="RHEA-COMP:11605"/>
        <dbReference type="ChEBI" id="CHEBI:15378"/>
        <dbReference type="ChEBI" id="CHEBI:30013"/>
        <dbReference type="ChEBI" id="CHEBI:30616"/>
        <dbReference type="ChEBI" id="CHEBI:61977"/>
        <dbReference type="ChEBI" id="CHEBI:456216"/>
        <dbReference type="EC" id="2.7.11.1"/>
    </reaction>
</comment>
<feature type="domain" description="Bulb-type lectin" evidence="25">
    <location>
        <begin position="162"/>
        <end position="288"/>
    </location>
</feature>
<keyword evidence="14" id="KW-0675">Receptor</keyword>
<evidence type="ECO:0000313" key="27">
    <source>
        <dbReference type="EMBL" id="KAK4774989.1"/>
    </source>
</evidence>
<evidence type="ECO:0000256" key="2">
    <source>
        <dbReference type="ARBA" id="ARBA00022527"/>
    </source>
</evidence>
<feature type="domain" description="Bulb-type lectin" evidence="25">
    <location>
        <begin position="44"/>
        <end position="159"/>
    </location>
</feature>
<feature type="chain" id="PRO_5042918834" description="Receptor-like serine/threonine-protein kinase" evidence="22">
    <location>
        <begin position="37"/>
        <end position="796"/>
    </location>
</feature>
<evidence type="ECO:0000256" key="19">
    <source>
        <dbReference type="PROSITE-ProRule" id="PRU00076"/>
    </source>
</evidence>
<evidence type="ECO:0000256" key="14">
    <source>
        <dbReference type="ARBA" id="ARBA00023170"/>
    </source>
</evidence>
<evidence type="ECO:0000256" key="6">
    <source>
        <dbReference type="ARBA" id="ARBA00022729"/>
    </source>
</evidence>
<evidence type="ECO:0000256" key="22">
    <source>
        <dbReference type="SAM" id="SignalP"/>
    </source>
</evidence>
<evidence type="ECO:0000256" key="13">
    <source>
        <dbReference type="ARBA" id="ARBA00023157"/>
    </source>
</evidence>
<keyword evidence="13" id="KW-1015">Disulfide bond</keyword>
<dbReference type="Pfam" id="PF01453">
    <property type="entry name" value="B_lectin"/>
    <property type="match status" value="1"/>
</dbReference>
<protein>
    <recommendedName>
        <fullName evidence="18">Receptor-like serine/threonine-protein kinase</fullName>
        <ecNumber evidence="18">2.7.11.1</ecNumber>
    </recommendedName>
</protein>
<keyword evidence="12 21" id="KW-0472">Membrane</keyword>
<evidence type="ECO:0000256" key="16">
    <source>
        <dbReference type="ARBA" id="ARBA00047899"/>
    </source>
</evidence>
<dbReference type="Pfam" id="PF00954">
    <property type="entry name" value="S_locus_glycop"/>
    <property type="match status" value="1"/>
</dbReference>
<dbReference type="InterPro" id="IPR008271">
    <property type="entry name" value="Ser/Thr_kinase_AS"/>
</dbReference>
<comment type="catalytic activity">
    <reaction evidence="17 18">
        <text>L-seryl-[protein] + ATP = O-phospho-L-seryl-[protein] + ADP + H(+)</text>
        <dbReference type="Rhea" id="RHEA:17989"/>
        <dbReference type="Rhea" id="RHEA-COMP:9863"/>
        <dbReference type="Rhea" id="RHEA-COMP:11604"/>
        <dbReference type="ChEBI" id="CHEBI:15378"/>
        <dbReference type="ChEBI" id="CHEBI:29999"/>
        <dbReference type="ChEBI" id="CHEBI:30616"/>
        <dbReference type="ChEBI" id="CHEBI:83421"/>
        <dbReference type="ChEBI" id="CHEBI:456216"/>
        <dbReference type="EC" id="2.7.11.1"/>
    </reaction>
</comment>